<reference evidence="6 7" key="2">
    <citation type="submission" date="2018-11" db="EMBL/GenBank/DDBJ databases">
        <authorList>
            <consortium name="Pathogen Informatics"/>
        </authorList>
    </citation>
    <scope>NUCLEOTIDE SEQUENCE [LARGE SCALE GENOMIC DNA]</scope>
    <source>
        <strain evidence="6 7">Costa Rica</strain>
    </source>
</reference>
<comment type="subcellular location">
    <subcellularLocation>
        <location evidence="1">Membrane</location>
        <topology evidence="1">Multi-pass membrane protein</topology>
    </subcellularLocation>
</comment>
<gene>
    <name evidence="6" type="ORF">ACOC_LOCUS7903</name>
</gene>
<dbReference type="EMBL" id="UYYA01004090">
    <property type="protein sequence ID" value="VDM59488.1"/>
    <property type="molecule type" value="Genomic_DNA"/>
</dbReference>
<sequence>MVVLSTVSVLVPLFAEQFGPFGVIILRFLMGVGEGMMIPGINGMITGWIPLHEKSTAAALLTSGNQLAGISGNPIAAEFCASTFRWPAVFIASGFFNAVVLKCLYF</sequence>
<dbReference type="Pfam" id="PF07690">
    <property type="entry name" value="MFS_1"/>
    <property type="match status" value="1"/>
</dbReference>
<keyword evidence="7" id="KW-1185">Reference proteome</keyword>
<dbReference type="OrthoDB" id="2985014at2759"/>
<evidence type="ECO:0000313" key="8">
    <source>
        <dbReference type="WBParaSite" id="ACOC_0000790201-mRNA-1"/>
    </source>
</evidence>
<dbReference type="GO" id="GO:0022857">
    <property type="term" value="F:transmembrane transporter activity"/>
    <property type="evidence" value="ECO:0007669"/>
    <property type="project" value="InterPro"/>
</dbReference>
<evidence type="ECO:0000256" key="2">
    <source>
        <dbReference type="ARBA" id="ARBA00022692"/>
    </source>
</evidence>
<dbReference type="Proteomes" id="UP000267027">
    <property type="component" value="Unassembled WGS sequence"/>
</dbReference>
<keyword evidence="2" id="KW-0812">Transmembrane</keyword>
<proteinExistence type="predicted"/>
<evidence type="ECO:0000256" key="3">
    <source>
        <dbReference type="ARBA" id="ARBA00022989"/>
    </source>
</evidence>
<keyword evidence="3" id="KW-1133">Transmembrane helix</keyword>
<dbReference type="PROSITE" id="PS50850">
    <property type="entry name" value="MFS"/>
    <property type="match status" value="1"/>
</dbReference>
<dbReference type="WBParaSite" id="ACOC_0000790201-mRNA-1">
    <property type="protein sequence ID" value="ACOC_0000790201-mRNA-1"/>
    <property type="gene ID" value="ACOC_0000790201"/>
</dbReference>
<accession>A0A0R3PR36</accession>
<dbReference type="Gene3D" id="1.20.1250.20">
    <property type="entry name" value="MFS general substrate transporter like domains"/>
    <property type="match status" value="1"/>
</dbReference>
<dbReference type="PANTHER" id="PTHR11662">
    <property type="entry name" value="SOLUTE CARRIER FAMILY 17"/>
    <property type="match status" value="1"/>
</dbReference>
<protein>
    <submittedName>
        <fullName evidence="8">MFS domain-containing protein</fullName>
    </submittedName>
</protein>
<reference evidence="8" key="1">
    <citation type="submission" date="2017-02" db="UniProtKB">
        <authorList>
            <consortium name="WormBaseParasite"/>
        </authorList>
    </citation>
    <scope>IDENTIFICATION</scope>
</reference>
<name>A0A0R3PR36_ANGCS</name>
<evidence type="ECO:0000313" key="6">
    <source>
        <dbReference type="EMBL" id="VDM59488.1"/>
    </source>
</evidence>
<dbReference type="STRING" id="334426.A0A0R3PR36"/>
<dbReference type="InterPro" id="IPR011701">
    <property type="entry name" value="MFS"/>
</dbReference>
<dbReference type="PANTHER" id="PTHR11662:SF60">
    <property type="entry name" value="MAJOR FACILITATOR SUPERFAMILY (MFS) PROFILE DOMAIN-CONTAINING PROTEIN"/>
    <property type="match status" value="1"/>
</dbReference>
<evidence type="ECO:0000313" key="7">
    <source>
        <dbReference type="Proteomes" id="UP000267027"/>
    </source>
</evidence>
<dbReference type="InterPro" id="IPR020846">
    <property type="entry name" value="MFS_dom"/>
</dbReference>
<evidence type="ECO:0000259" key="5">
    <source>
        <dbReference type="PROSITE" id="PS50850"/>
    </source>
</evidence>
<dbReference type="InterPro" id="IPR050382">
    <property type="entry name" value="MFS_Na/Anion_cotransporter"/>
</dbReference>
<dbReference type="GO" id="GO:0006820">
    <property type="term" value="P:monoatomic anion transport"/>
    <property type="evidence" value="ECO:0007669"/>
    <property type="project" value="TreeGrafter"/>
</dbReference>
<feature type="domain" description="Major facilitator superfamily (MFS) profile" evidence="5">
    <location>
        <begin position="1"/>
        <end position="106"/>
    </location>
</feature>
<organism evidence="8">
    <name type="scientific">Angiostrongylus costaricensis</name>
    <name type="common">Nematode worm</name>
    <dbReference type="NCBI Taxonomy" id="334426"/>
    <lineage>
        <taxon>Eukaryota</taxon>
        <taxon>Metazoa</taxon>
        <taxon>Ecdysozoa</taxon>
        <taxon>Nematoda</taxon>
        <taxon>Chromadorea</taxon>
        <taxon>Rhabditida</taxon>
        <taxon>Rhabditina</taxon>
        <taxon>Rhabditomorpha</taxon>
        <taxon>Strongyloidea</taxon>
        <taxon>Metastrongylidae</taxon>
        <taxon>Angiostrongylus</taxon>
    </lineage>
</organism>
<dbReference type="AlphaFoldDB" id="A0A0R3PR36"/>
<dbReference type="InterPro" id="IPR036259">
    <property type="entry name" value="MFS_trans_sf"/>
</dbReference>
<dbReference type="SUPFAM" id="SSF103473">
    <property type="entry name" value="MFS general substrate transporter"/>
    <property type="match status" value="1"/>
</dbReference>
<evidence type="ECO:0000256" key="4">
    <source>
        <dbReference type="ARBA" id="ARBA00023136"/>
    </source>
</evidence>
<evidence type="ECO:0000256" key="1">
    <source>
        <dbReference type="ARBA" id="ARBA00004141"/>
    </source>
</evidence>
<dbReference type="GO" id="GO:0016020">
    <property type="term" value="C:membrane"/>
    <property type="evidence" value="ECO:0007669"/>
    <property type="project" value="UniProtKB-SubCell"/>
</dbReference>
<keyword evidence="4" id="KW-0472">Membrane</keyword>